<evidence type="ECO:0000313" key="7">
    <source>
        <dbReference type="EMBL" id="SEO49386.1"/>
    </source>
</evidence>
<feature type="transmembrane region" description="Helical" evidence="6">
    <location>
        <begin position="129"/>
        <end position="147"/>
    </location>
</feature>
<feature type="transmembrane region" description="Helical" evidence="6">
    <location>
        <begin position="99"/>
        <end position="117"/>
    </location>
</feature>
<evidence type="ECO:0000256" key="2">
    <source>
        <dbReference type="ARBA" id="ARBA00022692"/>
    </source>
</evidence>
<keyword evidence="5" id="KW-0862">Zinc</keyword>
<evidence type="ECO:0000313" key="8">
    <source>
        <dbReference type="Proteomes" id="UP000199657"/>
    </source>
</evidence>
<dbReference type="Pfam" id="PF03006">
    <property type="entry name" value="HlyIII"/>
    <property type="match status" value="1"/>
</dbReference>
<feature type="transmembrane region" description="Helical" evidence="6">
    <location>
        <begin position="75"/>
        <end position="93"/>
    </location>
</feature>
<feature type="binding site" evidence="5">
    <location>
        <position position="185"/>
    </location>
    <ligand>
        <name>Zn(2+)</name>
        <dbReference type="ChEBI" id="CHEBI:29105"/>
    </ligand>
</feature>
<dbReference type="STRING" id="406100.SAMN04488052_101361"/>
<protein>
    <submittedName>
        <fullName evidence="7">Hemolysin III</fullName>
    </submittedName>
</protein>
<dbReference type="AlphaFoldDB" id="A0A1H8Q5N5"/>
<keyword evidence="5" id="KW-0479">Metal-binding</keyword>
<organism evidence="7 8">
    <name type="scientific">Aquisalimonas asiatica</name>
    <dbReference type="NCBI Taxonomy" id="406100"/>
    <lineage>
        <taxon>Bacteria</taxon>
        <taxon>Pseudomonadati</taxon>
        <taxon>Pseudomonadota</taxon>
        <taxon>Gammaproteobacteria</taxon>
        <taxon>Chromatiales</taxon>
        <taxon>Ectothiorhodospiraceae</taxon>
        <taxon>Aquisalimonas</taxon>
    </lineage>
</organism>
<feature type="transmembrane region" description="Helical" evidence="6">
    <location>
        <begin position="153"/>
        <end position="174"/>
    </location>
</feature>
<accession>A0A1H8Q5N5</accession>
<evidence type="ECO:0000256" key="4">
    <source>
        <dbReference type="ARBA" id="ARBA00023136"/>
    </source>
</evidence>
<dbReference type="InterPro" id="IPR004254">
    <property type="entry name" value="AdipoR/HlyIII-related"/>
</dbReference>
<feature type="transmembrane region" description="Helical" evidence="6">
    <location>
        <begin position="186"/>
        <end position="210"/>
    </location>
</feature>
<keyword evidence="2 6" id="KW-0812">Transmembrane</keyword>
<dbReference type="PANTHER" id="PTHR20855">
    <property type="entry name" value="ADIPOR/PROGESTIN RECEPTOR-RELATED"/>
    <property type="match status" value="1"/>
</dbReference>
<dbReference type="EMBL" id="FOEG01000001">
    <property type="protein sequence ID" value="SEO49386.1"/>
    <property type="molecule type" value="Genomic_DNA"/>
</dbReference>
<gene>
    <name evidence="7" type="ORF">SAMN04488052_101361</name>
</gene>
<dbReference type="GO" id="GO:0046872">
    <property type="term" value="F:metal ion binding"/>
    <property type="evidence" value="ECO:0007669"/>
    <property type="project" value="UniProtKB-KW"/>
</dbReference>
<dbReference type="GO" id="GO:0016020">
    <property type="term" value="C:membrane"/>
    <property type="evidence" value="ECO:0007669"/>
    <property type="project" value="UniProtKB-SubCell"/>
</dbReference>
<evidence type="ECO:0000256" key="5">
    <source>
        <dbReference type="PIRSR" id="PIRSR604254-1"/>
    </source>
</evidence>
<proteinExistence type="predicted"/>
<dbReference type="Proteomes" id="UP000199657">
    <property type="component" value="Unassembled WGS sequence"/>
</dbReference>
<name>A0A1H8Q5N5_9GAMM</name>
<evidence type="ECO:0000256" key="3">
    <source>
        <dbReference type="ARBA" id="ARBA00022989"/>
    </source>
</evidence>
<keyword evidence="3 6" id="KW-1133">Transmembrane helix</keyword>
<feature type="transmembrane region" description="Helical" evidence="6">
    <location>
        <begin position="7"/>
        <end position="27"/>
    </location>
</feature>
<comment type="subcellular location">
    <subcellularLocation>
        <location evidence="1">Membrane</location>
        <topology evidence="1">Multi-pass membrane protein</topology>
    </subcellularLocation>
</comment>
<reference evidence="7 8" key="1">
    <citation type="submission" date="2016-10" db="EMBL/GenBank/DDBJ databases">
        <authorList>
            <person name="de Groot N.N."/>
        </authorList>
    </citation>
    <scope>NUCLEOTIDE SEQUENCE [LARGE SCALE GENOMIC DNA]</scope>
    <source>
        <strain evidence="7 8">CGMCC 1.6291</strain>
    </source>
</reference>
<dbReference type="PANTHER" id="PTHR20855:SF3">
    <property type="entry name" value="LD03007P"/>
    <property type="match status" value="1"/>
</dbReference>
<dbReference type="RefSeq" id="WP_171909765.1">
    <property type="nucleotide sequence ID" value="NZ_FOEG01000001.1"/>
</dbReference>
<sequence>MDRVVHWFGLTGAVIGIVAMMIIAGVFAHGDALLWASLVVYSVGLVGMLGCSALCNHDLTDSSRWAGLFRRLDHAGILLMIAATYTPLTLHVMGGTTGWVLFAFVWLIALTGMALRLFRREPLKPRSSLALYLVLGWSVVFALQPLISSASLAVLVLILAGGGLYSLGVPFYLWKRLPFHNAIWHAFVVAAAACHYAAVLLGVALTGGAASSS</sequence>
<keyword evidence="8" id="KW-1185">Reference proteome</keyword>
<evidence type="ECO:0000256" key="1">
    <source>
        <dbReference type="ARBA" id="ARBA00004141"/>
    </source>
</evidence>
<feature type="transmembrane region" description="Helical" evidence="6">
    <location>
        <begin position="33"/>
        <end position="55"/>
    </location>
</feature>
<evidence type="ECO:0000256" key="6">
    <source>
        <dbReference type="SAM" id="Phobius"/>
    </source>
</evidence>
<keyword evidence="4 6" id="KW-0472">Membrane</keyword>